<dbReference type="InterPro" id="IPR016181">
    <property type="entry name" value="Acyl_CoA_acyltransferase"/>
</dbReference>
<evidence type="ECO:0000313" key="3">
    <source>
        <dbReference type="Proteomes" id="UP001498476"/>
    </source>
</evidence>
<organism evidence="2 3">
    <name type="scientific">Neonectria punicea</name>
    <dbReference type="NCBI Taxonomy" id="979145"/>
    <lineage>
        <taxon>Eukaryota</taxon>
        <taxon>Fungi</taxon>
        <taxon>Dikarya</taxon>
        <taxon>Ascomycota</taxon>
        <taxon>Pezizomycotina</taxon>
        <taxon>Sordariomycetes</taxon>
        <taxon>Hypocreomycetidae</taxon>
        <taxon>Hypocreales</taxon>
        <taxon>Nectriaceae</taxon>
        <taxon>Neonectria</taxon>
    </lineage>
</organism>
<dbReference type="CDD" id="cd04301">
    <property type="entry name" value="NAT_SF"/>
    <property type="match status" value="1"/>
</dbReference>
<feature type="domain" description="N-acetyltransferase" evidence="1">
    <location>
        <begin position="57"/>
        <end position="266"/>
    </location>
</feature>
<dbReference type="PANTHER" id="PTHR42791:SF5">
    <property type="entry name" value="HYPOTHETICAL ACETYLTRANSFERASE (EUROFUNG)"/>
    <property type="match status" value="1"/>
</dbReference>
<comment type="caution">
    <text evidence="2">The sequence shown here is derived from an EMBL/GenBank/DDBJ whole genome shotgun (WGS) entry which is preliminary data.</text>
</comment>
<accession>A0ABR1GJS8</accession>
<sequence length="295" mass="34588">MSTKASENRSCVSSHCYFLIFSETFFLSKLCRSLSATIRLAWLQRYPFNSAILKMRFTLLEADHEDAADFLKIIECQWRSYEEPLQSFFRMFCPLRGEGPSARIDSLKESASRQLDWHKSDPTSFWAKVVDDKGQIAGACLWKVYRKNPFETPDDHSDVYWYPEGESRDYVSKCLEQFDAPRRKMAARPHVYLNIIFTHPDYRRKGVADLMLAWGKQKADELGVEMWLDATKYGVPVYKKHGFIVVNENRVQPTKKDPGEAWKKIDQELQPIEFWQMWRPVGGEYDEGRTVKPWV</sequence>
<evidence type="ECO:0000313" key="2">
    <source>
        <dbReference type="EMBL" id="KAK7398531.1"/>
    </source>
</evidence>
<keyword evidence="3" id="KW-1185">Reference proteome</keyword>
<proteinExistence type="predicted"/>
<dbReference type="Gene3D" id="3.40.630.30">
    <property type="match status" value="1"/>
</dbReference>
<dbReference type="PANTHER" id="PTHR42791">
    <property type="entry name" value="GNAT FAMILY ACETYLTRANSFERASE"/>
    <property type="match status" value="1"/>
</dbReference>
<dbReference type="InterPro" id="IPR052523">
    <property type="entry name" value="Trichothecene_AcTrans"/>
</dbReference>
<dbReference type="SUPFAM" id="SSF55729">
    <property type="entry name" value="Acyl-CoA N-acyltransferases (Nat)"/>
    <property type="match status" value="1"/>
</dbReference>
<dbReference type="Proteomes" id="UP001498476">
    <property type="component" value="Unassembled WGS sequence"/>
</dbReference>
<protein>
    <recommendedName>
        <fullName evidence="1">N-acetyltransferase domain-containing protein</fullName>
    </recommendedName>
</protein>
<dbReference type="Pfam" id="PF00583">
    <property type="entry name" value="Acetyltransf_1"/>
    <property type="match status" value="1"/>
</dbReference>
<reference evidence="2 3" key="1">
    <citation type="journal article" date="2025" name="Microbiol. Resour. Announc.">
        <title>Draft genome sequences for Neonectria magnoliae and Neonectria punicea, canker pathogens of Liriodendron tulipifera and Acer saccharum in West Virginia.</title>
        <authorList>
            <person name="Petronek H.M."/>
            <person name="Kasson M.T."/>
            <person name="Metheny A.M."/>
            <person name="Stauder C.M."/>
            <person name="Lovett B."/>
            <person name="Lynch S.C."/>
            <person name="Garnas J.R."/>
            <person name="Kasson L.R."/>
            <person name="Stajich J.E."/>
        </authorList>
    </citation>
    <scope>NUCLEOTIDE SEQUENCE [LARGE SCALE GENOMIC DNA]</scope>
    <source>
        <strain evidence="2 3">NRRL 64653</strain>
    </source>
</reference>
<evidence type="ECO:0000259" key="1">
    <source>
        <dbReference type="PROSITE" id="PS51186"/>
    </source>
</evidence>
<dbReference type="InterPro" id="IPR000182">
    <property type="entry name" value="GNAT_dom"/>
</dbReference>
<dbReference type="EMBL" id="JAZAVJ010000328">
    <property type="protein sequence ID" value="KAK7398531.1"/>
    <property type="molecule type" value="Genomic_DNA"/>
</dbReference>
<dbReference type="PROSITE" id="PS51186">
    <property type="entry name" value="GNAT"/>
    <property type="match status" value="1"/>
</dbReference>
<gene>
    <name evidence="2" type="ORF">QQX98_012079</name>
</gene>
<name>A0ABR1GJS8_9HYPO</name>